<evidence type="ECO:0000313" key="4">
    <source>
        <dbReference type="EMBL" id="KAK0732942.1"/>
    </source>
</evidence>
<dbReference type="PANTHER" id="PTHR10039:SF14">
    <property type="entry name" value="NACHT DOMAIN-CONTAINING PROTEIN"/>
    <property type="match status" value="1"/>
</dbReference>
<evidence type="ECO:0000313" key="5">
    <source>
        <dbReference type="Proteomes" id="UP001172101"/>
    </source>
</evidence>
<dbReference type="SUPFAM" id="SSF57667">
    <property type="entry name" value="beta-beta-alpha zinc fingers"/>
    <property type="match status" value="1"/>
</dbReference>
<dbReference type="Proteomes" id="UP001172101">
    <property type="component" value="Unassembled WGS sequence"/>
</dbReference>
<dbReference type="Pfam" id="PF24809">
    <property type="entry name" value="DUF7708"/>
    <property type="match status" value="1"/>
</dbReference>
<evidence type="ECO:0000256" key="1">
    <source>
        <dbReference type="ARBA" id="ARBA00022737"/>
    </source>
</evidence>
<sequence>MPIMASKFAACGAAGTGFCSCAFHLALEDFKKNSNLSAEELQSFEGTRLHQLRSAIGRIQKDQESKRRLRYMKRLEPFLQTMEQYGKVVEVFVNASDIVAYLWGPMKFLLITASSYTEALDSLMDAYQAIWEELPLLEAYQPLIESRPDLKTVLVWVYQDILDFHREALRYFRHRVWKQLFQSAWRGFGFKIKAIKENMARHKRLLAEGVGAMEIENSGKIRQELRLEFEARRRVETDRRRDEVVRWLSPYPTREILGRHRKARSICPDSGDWLLKTPKFDGWISPQYCTNPLLWITGILGAGKSVLASLIIEETQNLLLGATDPCSSDPSVAYFFCHQGETESNTFLAVARGILAQLMTQNTHLLPHIYEQRSLSGEVVLSSGDLARSLLEAVLGCCKNTYIVIDGLDSCSRRDRKEIVQVFRGIIESLPPTETDAIRCVFVSQDDGVARKDLSDIPTIRITPDDNRRDIERYSVAKKKTLEARFGSLDSTGVDVVKVVTAKAQGMFLYAELAFANLLSCALVPDLVRELKSIPKGLDEAYARIVDRLLSSTDVRPSECLSILGWLACAKRPLKWYELRGAVSIDIEGQTIRQENQMLLGARLWELCGPLATIRQDQTLEFIHPTAKEYLLKHKLAETDIQLELFILSVSYLNLPGIRHDASPDRMKALLIAGYYGFLDYSMTSWSLHLQDTCRHKDCENSVEKLAEELDVFLDCHWTHSEDLSDIIVTKTVQETLSLFKKHKFYDKLCLAFAAAKKQLSIYGQGPLEHEPLDLSTLGKLIRQTLETFAITALPSEQRTALQDAYGPNWFKCERPNCVYFHQGFPNAQQRDDHTARHERPFICIEPTCFAATMGYPTKKALKKHLLEDHGVDLTGDLEFPEPPTIASNAAKAPSNFACELCSKTFTRNHNLKIHAQTHQREKPYSCDVCGQGFVRAHDRKRHQGLHSGEKKYVCSGELKDGKTWGCGRNFARQDKLTEHYRNKAGKKCLQPLAAEEAKADGMRGAGGKELDVAELLKCHFLLDPERFRPFQGVPVSSLFPSPAVLGVEGREDGEVEGA</sequence>
<feature type="domain" description="C2H2-type" evidence="3">
    <location>
        <begin position="925"/>
        <end position="952"/>
    </location>
</feature>
<dbReference type="RefSeq" id="XP_060301819.1">
    <property type="nucleotide sequence ID" value="XM_060440739.1"/>
</dbReference>
<comment type="caution">
    <text evidence="4">The sequence shown here is derived from an EMBL/GenBank/DDBJ whole genome shotgun (WGS) entry which is preliminary data.</text>
</comment>
<keyword evidence="2" id="KW-0863">Zinc-finger</keyword>
<feature type="domain" description="C2H2-type" evidence="3">
    <location>
        <begin position="897"/>
        <end position="924"/>
    </location>
</feature>
<dbReference type="InterPro" id="IPR013087">
    <property type="entry name" value="Znf_C2H2_type"/>
</dbReference>
<dbReference type="Gene3D" id="3.30.160.60">
    <property type="entry name" value="Classic Zinc Finger"/>
    <property type="match status" value="3"/>
</dbReference>
<dbReference type="GeneID" id="85324009"/>
<dbReference type="AlphaFoldDB" id="A0AA40BEV2"/>
<dbReference type="Gene3D" id="3.40.50.300">
    <property type="entry name" value="P-loop containing nucleotide triphosphate hydrolases"/>
    <property type="match status" value="1"/>
</dbReference>
<evidence type="ECO:0000256" key="2">
    <source>
        <dbReference type="PROSITE-ProRule" id="PRU00042"/>
    </source>
</evidence>
<organism evidence="4 5">
    <name type="scientific">Lasiosphaeria miniovina</name>
    <dbReference type="NCBI Taxonomy" id="1954250"/>
    <lineage>
        <taxon>Eukaryota</taxon>
        <taxon>Fungi</taxon>
        <taxon>Dikarya</taxon>
        <taxon>Ascomycota</taxon>
        <taxon>Pezizomycotina</taxon>
        <taxon>Sordariomycetes</taxon>
        <taxon>Sordariomycetidae</taxon>
        <taxon>Sordariales</taxon>
        <taxon>Lasiosphaeriaceae</taxon>
        <taxon>Lasiosphaeria</taxon>
    </lineage>
</organism>
<dbReference type="PROSITE" id="PS51257">
    <property type="entry name" value="PROKAR_LIPOPROTEIN"/>
    <property type="match status" value="1"/>
</dbReference>
<keyword evidence="1" id="KW-0677">Repeat</keyword>
<reference evidence="4" key="1">
    <citation type="submission" date="2023-06" db="EMBL/GenBank/DDBJ databases">
        <title>Genome-scale phylogeny and comparative genomics of the fungal order Sordariales.</title>
        <authorList>
            <consortium name="Lawrence Berkeley National Laboratory"/>
            <person name="Hensen N."/>
            <person name="Bonometti L."/>
            <person name="Westerberg I."/>
            <person name="Brannstrom I.O."/>
            <person name="Guillou S."/>
            <person name="Cros-Aarteil S."/>
            <person name="Calhoun S."/>
            <person name="Haridas S."/>
            <person name="Kuo A."/>
            <person name="Mondo S."/>
            <person name="Pangilinan J."/>
            <person name="Riley R."/>
            <person name="LaButti K."/>
            <person name="Andreopoulos B."/>
            <person name="Lipzen A."/>
            <person name="Chen C."/>
            <person name="Yanf M."/>
            <person name="Daum C."/>
            <person name="Ng V."/>
            <person name="Clum A."/>
            <person name="Steindorff A."/>
            <person name="Ohm R."/>
            <person name="Martin F."/>
            <person name="Silar P."/>
            <person name="Natvig D."/>
            <person name="Lalanne C."/>
            <person name="Gautier V."/>
            <person name="Ament-velasquez S.L."/>
            <person name="Kruys A."/>
            <person name="Hutchinson M.I."/>
            <person name="Powell A.J."/>
            <person name="Barry K."/>
            <person name="Miller A.N."/>
            <person name="Grigoriev I.V."/>
            <person name="Debuchy R."/>
            <person name="Gladieux P."/>
            <person name="Thoren M.H."/>
            <person name="Johannesson H."/>
        </authorList>
    </citation>
    <scope>NUCLEOTIDE SEQUENCE</scope>
    <source>
        <strain evidence="4">SMH2392-1A</strain>
    </source>
</reference>
<dbReference type="EMBL" id="JAUIRO010000001">
    <property type="protein sequence ID" value="KAK0732942.1"/>
    <property type="molecule type" value="Genomic_DNA"/>
</dbReference>
<protein>
    <recommendedName>
        <fullName evidence="3">C2H2-type domain-containing protein</fullName>
    </recommendedName>
</protein>
<dbReference type="PROSITE" id="PS00028">
    <property type="entry name" value="ZINC_FINGER_C2H2_1"/>
    <property type="match status" value="2"/>
</dbReference>
<dbReference type="InterPro" id="IPR054471">
    <property type="entry name" value="GPIID_WHD"/>
</dbReference>
<accession>A0AA40BEV2</accession>
<dbReference type="InterPro" id="IPR036236">
    <property type="entry name" value="Znf_C2H2_sf"/>
</dbReference>
<dbReference type="Pfam" id="PF00096">
    <property type="entry name" value="zf-C2H2"/>
    <property type="match status" value="1"/>
</dbReference>
<dbReference type="SUPFAM" id="SSF52540">
    <property type="entry name" value="P-loop containing nucleoside triphosphate hydrolases"/>
    <property type="match status" value="1"/>
</dbReference>
<keyword evidence="2" id="KW-0862">Zinc</keyword>
<dbReference type="Pfam" id="PF24883">
    <property type="entry name" value="NPHP3_N"/>
    <property type="match status" value="1"/>
</dbReference>
<dbReference type="Pfam" id="PF22939">
    <property type="entry name" value="WHD_GPIID"/>
    <property type="match status" value="1"/>
</dbReference>
<feature type="domain" description="C2H2-type" evidence="3">
    <location>
        <begin position="953"/>
        <end position="989"/>
    </location>
</feature>
<name>A0AA40BEV2_9PEZI</name>
<dbReference type="PROSITE" id="PS50157">
    <property type="entry name" value="ZINC_FINGER_C2H2_2"/>
    <property type="match status" value="3"/>
</dbReference>
<keyword evidence="5" id="KW-1185">Reference proteome</keyword>
<gene>
    <name evidence="4" type="ORF">B0T26DRAFT_682391</name>
</gene>
<proteinExistence type="predicted"/>
<dbReference type="SMART" id="SM00355">
    <property type="entry name" value="ZnF_C2H2"/>
    <property type="match status" value="4"/>
</dbReference>
<dbReference type="InterPro" id="IPR056125">
    <property type="entry name" value="DUF7708"/>
</dbReference>
<evidence type="ECO:0000259" key="3">
    <source>
        <dbReference type="PROSITE" id="PS50157"/>
    </source>
</evidence>
<dbReference type="PANTHER" id="PTHR10039">
    <property type="entry name" value="AMELOGENIN"/>
    <property type="match status" value="1"/>
</dbReference>
<dbReference type="GO" id="GO:0008270">
    <property type="term" value="F:zinc ion binding"/>
    <property type="evidence" value="ECO:0007669"/>
    <property type="project" value="UniProtKB-KW"/>
</dbReference>
<keyword evidence="2" id="KW-0479">Metal-binding</keyword>
<dbReference type="InterPro" id="IPR027417">
    <property type="entry name" value="P-loop_NTPase"/>
</dbReference>
<dbReference type="InterPro" id="IPR056884">
    <property type="entry name" value="NPHP3-like_N"/>
</dbReference>